<accession>A0A5B2XS18</accession>
<organism evidence="3 4">
    <name type="scientific">Solihabitans fulvus</name>
    <dbReference type="NCBI Taxonomy" id="1892852"/>
    <lineage>
        <taxon>Bacteria</taxon>
        <taxon>Bacillati</taxon>
        <taxon>Actinomycetota</taxon>
        <taxon>Actinomycetes</taxon>
        <taxon>Pseudonocardiales</taxon>
        <taxon>Pseudonocardiaceae</taxon>
        <taxon>Solihabitans</taxon>
    </lineage>
</organism>
<dbReference type="InterPro" id="IPR057023">
    <property type="entry name" value="PTP-SAK"/>
</dbReference>
<keyword evidence="4" id="KW-1185">Reference proteome</keyword>
<reference evidence="3 4" key="1">
    <citation type="submission" date="2019-09" db="EMBL/GenBank/DDBJ databases">
        <title>Goodfellowia gen. nov., a new genus of the Pseudonocardineae related to Actinoalloteichus, containing Goodfellowia coeruleoviolacea gen. nov., comb. nov. gen. nov., comb. nov.</title>
        <authorList>
            <person name="Labeda D."/>
        </authorList>
    </citation>
    <scope>NUCLEOTIDE SEQUENCE [LARGE SCALE GENOMIC DNA]</scope>
    <source>
        <strain evidence="3 4">AN110305</strain>
    </source>
</reference>
<proteinExistence type="predicted"/>
<dbReference type="Gene3D" id="3.90.190.10">
    <property type="entry name" value="Protein tyrosine phosphatase superfamily"/>
    <property type="match status" value="1"/>
</dbReference>
<dbReference type="InterPro" id="IPR029021">
    <property type="entry name" value="Prot-tyrosine_phosphatase-like"/>
</dbReference>
<reference evidence="3 4" key="2">
    <citation type="submission" date="2019-09" db="EMBL/GenBank/DDBJ databases">
        <authorList>
            <person name="Jin C."/>
        </authorList>
    </citation>
    <scope>NUCLEOTIDE SEQUENCE [LARGE SCALE GENOMIC DNA]</scope>
    <source>
        <strain evidence="3 4">AN110305</strain>
    </source>
</reference>
<evidence type="ECO:0000256" key="1">
    <source>
        <dbReference type="ARBA" id="ARBA00022801"/>
    </source>
</evidence>
<dbReference type="PROSITE" id="PS50056">
    <property type="entry name" value="TYR_PHOSPHATASE_2"/>
    <property type="match status" value="1"/>
</dbReference>
<dbReference type="Proteomes" id="UP000323454">
    <property type="component" value="Unassembled WGS sequence"/>
</dbReference>
<dbReference type="InterPro" id="IPR000387">
    <property type="entry name" value="Tyr_Pase_dom"/>
</dbReference>
<dbReference type="RefSeq" id="WP_149847594.1">
    <property type="nucleotide sequence ID" value="NZ_VUOB01000002.1"/>
</dbReference>
<evidence type="ECO:0000313" key="3">
    <source>
        <dbReference type="EMBL" id="KAA2266487.1"/>
    </source>
</evidence>
<protein>
    <submittedName>
        <fullName evidence="3">Protein tyrosine phosphatase</fullName>
    </submittedName>
</protein>
<name>A0A5B2XS18_9PSEU</name>
<dbReference type="SUPFAM" id="SSF52799">
    <property type="entry name" value="(Phosphotyrosine protein) phosphatases II"/>
    <property type="match status" value="1"/>
</dbReference>
<sequence length="146" mass="16208">MIEEHLSGAVELPDGCWVRGRGLRRPAPDDAPDYGLYLGGSRMRRDFEPALTWPHDWIDWPDFLLPRDRAAAIGRIGELHDRARRGDRVEVACGGGVGRTGTVISCLAIRAGVPAAEAVAWTRANYRHGAVETPWQRRWVARFPAG</sequence>
<dbReference type="EMBL" id="VUOB01000002">
    <property type="protein sequence ID" value="KAA2266487.1"/>
    <property type="molecule type" value="Genomic_DNA"/>
</dbReference>
<keyword evidence="1" id="KW-0378">Hydrolase</keyword>
<dbReference type="GO" id="GO:0016791">
    <property type="term" value="F:phosphatase activity"/>
    <property type="evidence" value="ECO:0007669"/>
    <property type="project" value="UniProtKB-ARBA"/>
</dbReference>
<comment type="caution">
    <text evidence="3">The sequence shown here is derived from an EMBL/GenBank/DDBJ whole genome shotgun (WGS) entry which is preliminary data.</text>
</comment>
<dbReference type="AlphaFoldDB" id="A0A5B2XS18"/>
<gene>
    <name evidence="3" type="ORF">F0L68_01720</name>
</gene>
<dbReference type="OrthoDB" id="2629679at2"/>
<feature type="domain" description="Tyrosine specific protein phosphatases" evidence="2">
    <location>
        <begin position="70"/>
        <end position="138"/>
    </location>
</feature>
<evidence type="ECO:0000259" key="2">
    <source>
        <dbReference type="PROSITE" id="PS50056"/>
    </source>
</evidence>
<dbReference type="Pfam" id="PF22784">
    <property type="entry name" value="PTP-SAK"/>
    <property type="match status" value="1"/>
</dbReference>
<evidence type="ECO:0000313" key="4">
    <source>
        <dbReference type="Proteomes" id="UP000323454"/>
    </source>
</evidence>